<evidence type="ECO:0008006" key="3">
    <source>
        <dbReference type="Google" id="ProtNLM"/>
    </source>
</evidence>
<dbReference type="AlphaFoldDB" id="A0A917NS19"/>
<proteinExistence type="predicted"/>
<reference evidence="1" key="2">
    <citation type="submission" date="2020-09" db="EMBL/GenBank/DDBJ databases">
        <authorList>
            <person name="Sun Q."/>
            <person name="Zhou Y."/>
        </authorList>
    </citation>
    <scope>NUCLEOTIDE SEQUENCE</scope>
    <source>
        <strain evidence="1">CGMCC 1.3617</strain>
    </source>
</reference>
<dbReference type="EMBL" id="BMKW01000007">
    <property type="protein sequence ID" value="GGJ20113.1"/>
    <property type="molecule type" value="Genomic_DNA"/>
</dbReference>
<dbReference type="InterPro" id="IPR029063">
    <property type="entry name" value="SAM-dependent_MTases_sf"/>
</dbReference>
<dbReference type="SUPFAM" id="SSF53335">
    <property type="entry name" value="S-adenosyl-L-methionine-dependent methyltransferases"/>
    <property type="match status" value="1"/>
</dbReference>
<organism evidence="1 2">
    <name type="scientific">Neoroseomonas lacus</name>
    <dbReference type="NCBI Taxonomy" id="287609"/>
    <lineage>
        <taxon>Bacteria</taxon>
        <taxon>Pseudomonadati</taxon>
        <taxon>Pseudomonadota</taxon>
        <taxon>Alphaproteobacteria</taxon>
        <taxon>Acetobacterales</taxon>
        <taxon>Acetobacteraceae</taxon>
        <taxon>Neoroseomonas</taxon>
    </lineage>
</organism>
<dbReference type="Gene3D" id="3.40.50.150">
    <property type="entry name" value="Vaccinia Virus protein VP39"/>
    <property type="match status" value="1"/>
</dbReference>
<comment type="caution">
    <text evidence="1">The sequence shown here is derived from an EMBL/GenBank/DDBJ whole genome shotgun (WGS) entry which is preliminary data.</text>
</comment>
<keyword evidence="2" id="KW-1185">Reference proteome</keyword>
<protein>
    <recommendedName>
        <fullName evidence="3">Class I SAM-dependent methyltransferase</fullName>
    </recommendedName>
</protein>
<name>A0A917NS19_9PROT</name>
<evidence type="ECO:0000313" key="1">
    <source>
        <dbReference type="EMBL" id="GGJ20113.1"/>
    </source>
</evidence>
<accession>A0A917NS19</accession>
<evidence type="ECO:0000313" key="2">
    <source>
        <dbReference type="Proteomes" id="UP000661507"/>
    </source>
</evidence>
<reference evidence="1" key="1">
    <citation type="journal article" date="2014" name="Int. J. Syst. Evol. Microbiol.">
        <title>Complete genome sequence of Corynebacterium casei LMG S-19264T (=DSM 44701T), isolated from a smear-ripened cheese.</title>
        <authorList>
            <consortium name="US DOE Joint Genome Institute (JGI-PGF)"/>
            <person name="Walter F."/>
            <person name="Albersmeier A."/>
            <person name="Kalinowski J."/>
            <person name="Ruckert C."/>
        </authorList>
    </citation>
    <scope>NUCLEOTIDE SEQUENCE</scope>
    <source>
        <strain evidence="1">CGMCC 1.3617</strain>
    </source>
</reference>
<dbReference type="RefSeq" id="WP_188967832.1">
    <property type="nucleotide sequence ID" value="NZ_BMKW01000007.1"/>
</dbReference>
<dbReference type="Proteomes" id="UP000661507">
    <property type="component" value="Unassembled WGS sequence"/>
</dbReference>
<gene>
    <name evidence="1" type="ORF">GCM10011320_29280</name>
</gene>
<sequence>MRDSRNPDAAGSRAIKVERLTVAVPSDDIGVHRIATFVHILKHIIAPQQRTLVDLGAGHCKFSVWATKLGFEVTAVDGRTARLPEDLGTIRFVEADVRTYDPRGHGVVALLGLLYHLEVADQESLLRRCCYGAPVIVETQVHVPEMVANDPKDWHKLVERDGYCGVDFPEGNNPMASIGNKTSFWHTEASMELLFERAGYSRMVVIDPIFVSGYGARRFYVLSA</sequence>